<evidence type="ECO:0000256" key="1">
    <source>
        <dbReference type="SAM" id="MobiDB-lite"/>
    </source>
</evidence>
<evidence type="ECO:0000313" key="2">
    <source>
        <dbReference type="EMBL" id="GAG97691.1"/>
    </source>
</evidence>
<reference evidence="2" key="1">
    <citation type="journal article" date="2014" name="Front. Microbiol.">
        <title>High frequency of phylogenetically diverse reductive dehalogenase-homologous genes in deep subseafloor sedimentary metagenomes.</title>
        <authorList>
            <person name="Kawai M."/>
            <person name="Futagami T."/>
            <person name="Toyoda A."/>
            <person name="Takaki Y."/>
            <person name="Nishi S."/>
            <person name="Hori S."/>
            <person name="Arai W."/>
            <person name="Tsubouchi T."/>
            <person name="Morono Y."/>
            <person name="Uchiyama I."/>
            <person name="Ito T."/>
            <person name="Fujiyama A."/>
            <person name="Inagaki F."/>
            <person name="Takami H."/>
        </authorList>
    </citation>
    <scope>NUCLEOTIDE SEQUENCE</scope>
    <source>
        <strain evidence="2">Expedition CK06-06</strain>
    </source>
</reference>
<feature type="region of interest" description="Disordered" evidence="1">
    <location>
        <begin position="1"/>
        <end position="49"/>
    </location>
</feature>
<protein>
    <submittedName>
        <fullName evidence="2">Uncharacterized protein</fullName>
    </submittedName>
</protein>
<gene>
    <name evidence="2" type="ORF">S01H4_51221</name>
</gene>
<dbReference type="EMBL" id="BART01029146">
    <property type="protein sequence ID" value="GAG97691.1"/>
    <property type="molecule type" value="Genomic_DNA"/>
</dbReference>
<dbReference type="AlphaFoldDB" id="X1DMN5"/>
<organism evidence="2">
    <name type="scientific">marine sediment metagenome</name>
    <dbReference type="NCBI Taxonomy" id="412755"/>
    <lineage>
        <taxon>unclassified sequences</taxon>
        <taxon>metagenomes</taxon>
        <taxon>ecological metagenomes</taxon>
    </lineage>
</organism>
<name>X1DMN5_9ZZZZ</name>
<feature type="compositionally biased region" description="Basic and acidic residues" evidence="1">
    <location>
        <begin position="10"/>
        <end position="19"/>
    </location>
</feature>
<feature type="compositionally biased region" description="Basic and acidic residues" evidence="1">
    <location>
        <begin position="28"/>
        <end position="42"/>
    </location>
</feature>
<feature type="non-terminal residue" evidence="2">
    <location>
        <position position="1"/>
    </location>
</feature>
<sequence length="194" mass="23324">TKATSTTEFKNIKPQEQAKPDISQDDNENSKANKSKEDKEKSPSNPPVVKPVEKKYITIYKLNKDSVLRKIEVPFYKKFKDSIATQTKDTLYFFSNDEVIWKPYVPKPVWKPSVYIFSDQTTYIIVQLPQYKQHKYRIKFFEEDWKELFEIKHVNEEKLILDKTNFIHSGWFNFELYEDDKLKEKNKVYLVKDY</sequence>
<accession>X1DMN5</accession>
<proteinExistence type="predicted"/>
<comment type="caution">
    <text evidence="2">The sequence shown here is derived from an EMBL/GenBank/DDBJ whole genome shotgun (WGS) entry which is preliminary data.</text>
</comment>